<dbReference type="Pfam" id="PF09423">
    <property type="entry name" value="PhoD"/>
    <property type="match status" value="1"/>
</dbReference>
<dbReference type="PATRIC" id="fig|1872076.5.peg.2129"/>
<evidence type="ECO:0000313" key="3">
    <source>
        <dbReference type="Proteomes" id="UP000094056"/>
    </source>
</evidence>
<dbReference type="PANTHER" id="PTHR37031:SF2">
    <property type="entry name" value="PHOD-LIKE PHOSPHATASE METALLOPHOSPHATASE DOMAIN-CONTAINING PROTEIN"/>
    <property type="match status" value="1"/>
</dbReference>
<reference evidence="2 3" key="1">
    <citation type="submission" date="2016-07" db="EMBL/GenBank/DDBJ databases">
        <title>Draft genome of Scalindua rubra, obtained from a brine-seawater interface in the Red Sea, sheds light on salt adaptation in anammox bacteria.</title>
        <authorList>
            <person name="Speth D.R."/>
            <person name="Lagkouvardos I."/>
            <person name="Wang Y."/>
            <person name="Qian P.-Y."/>
            <person name="Dutilh B.E."/>
            <person name="Jetten M.S."/>
        </authorList>
    </citation>
    <scope>NUCLEOTIDE SEQUENCE [LARGE SCALE GENOMIC DNA]</scope>
    <source>
        <strain evidence="2">BSI-1</strain>
    </source>
</reference>
<dbReference type="InterPro" id="IPR038607">
    <property type="entry name" value="PhoD-like_sf"/>
</dbReference>
<evidence type="ECO:0000259" key="1">
    <source>
        <dbReference type="Pfam" id="PF09423"/>
    </source>
</evidence>
<gene>
    <name evidence="2" type="ORF">SCARUB_01817</name>
</gene>
<name>A0A1E3XBQ0_9BACT</name>
<proteinExistence type="predicted"/>
<dbReference type="InterPro" id="IPR018946">
    <property type="entry name" value="PhoD-like_MPP"/>
</dbReference>
<dbReference type="EMBL" id="MAYW01000039">
    <property type="protein sequence ID" value="ODS33055.1"/>
    <property type="molecule type" value="Genomic_DNA"/>
</dbReference>
<feature type="domain" description="PhoD-like phosphatase metallophosphatase" evidence="1">
    <location>
        <begin position="195"/>
        <end position="329"/>
    </location>
</feature>
<comment type="caution">
    <text evidence="2">The sequence shown here is derived from an EMBL/GenBank/DDBJ whole genome shotgun (WGS) entry which is preliminary data.</text>
</comment>
<evidence type="ECO:0000313" key="2">
    <source>
        <dbReference type="EMBL" id="ODS33055.1"/>
    </source>
</evidence>
<dbReference type="InterPro" id="IPR029052">
    <property type="entry name" value="Metallo-depent_PP-like"/>
</dbReference>
<protein>
    <submittedName>
        <fullName evidence="2">PhoD-like phosphatase</fullName>
    </submittedName>
</protein>
<organism evidence="2 3">
    <name type="scientific">Candidatus Scalindua rubra</name>
    <dbReference type="NCBI Taxonomy" id="1872076"/>
    <lineage>
        <taxon>Bacteria</taxon>
        <taxon>Pseudomonadati</taxon>
        <taxon>Planctomycetota</taxon>
        <taxon>Candidatus Brocadiia</taxon>
        <taxon>Candidatus Brocadiales</taxon>
        <taxon>Candidatus Scalinduaceae</taxon>
        <taxon>Candidatus Scalindua</taxon>
    </lineage>
</organism>
<dbReference type="Proteomes" id="UP000094056">
    <property type="component" value="Unassembled WGS sequence"/>
</dbReference>
<dbReference type="Gene3D" id="3.60.21.70">
    <property type="entry name" value="PhoD-like phosphatase"/>
    <property type="match status" value="1"/>
</dbReference>
<sequence>MSSIRAPRLGPTVGHTTFNTCRLWIKAEDSGDDGRTLTGNRRTIGVITVLKSNGEADPKDPGRTNYFRLHREYDRTGTFNLGVDKGLNGSGKPFALAPNTSYRVRMGTLALDDVLAEDDTISDEDIASRLPNPGVWVEELMKLPEESSEAEFKTFSKSTSDTLSFILGSCRYPGLLWKKKNSDRIFEPILDHMKNNPYKKEPRFLLMMGDQIYADTLHRTIPIGLADTYKEFQDRYLGAFGSKNMRKLLRSVSNYMILDDHEIEDNWQQDRINEDKKRELFHLAIGAYMSYQWSHGPRDYEGRLFYKFECDGFPFFVLDERTQRFKDDDEGLDDNHLLGRPSIVPDKEPTQLDHLCNWLSLQQKKNSDRPIFIVSPTVFVPNPVVTTKTISKRKRVIHGRHFRKPESDY</sequence>
<dbReference type="AlphaFoldDB" id="A0A1E3XBQ0"/>
<dbReference type="PANTHER" id="PTHR37031">
    <property type="entry name" value="METALLOPHOSPHATASE BINDING DOMAIN PROTEIN"/>
    <property type="match status" value="1"/>
</dbReference>
<dbReference type="SUPFAM" id="SSF56300">
    <property type="entry name" value="Metallo-dependent phosphatases"/>
    <property type="match status" value="1"/>
</dbReference>
<accession>A0A1E3XBQ0</accession>